<dbReference type="SUPFAM" id="SSF52743">
    <property type="entry name" value="Subtilisin-like"/>
    <property type="match status" value="1"/>
</dbReference>
<evidence type="ECO:0000256" key="6">
    <source>
        <dbReference type="SAM" id="MobiDB-lite"/>
    </source>
</evidence>
<evidence type="ECO:0000256" key="1">
    <source>
        <dbReference type="ARBA" id="ARBA00011073"/>
    </source>
</evidence>
<organism evidence="8 9">
    <name type="scientific">Microlunatus capsulatus</name>
    <dbReference type="NCBI Taxonomy" id="99117"/>
    <lineage>
        <taxon>Bacteria</taxon>
        <taxon>Bacillati</taxon>
        <taxon>Actinomycetota</taxon>
        <taxon>Actinomycetes</taxon>
        <taxon>Propionibacteriales</taxon>
        <taxon>Propionibacteriaceae</taxon>
        <taxon>Microlunatus</taxon>
    </lineage>
</organism>
<dbReference type="Pfam" id="PF00082">
    <property type="entry name" value="Peptidase_S8"/>
    <property type="match status" value="1"/>
</dbReference>
<dbReference type="EMBL" id="JAGIOB010000001">
    <property type="protein sequence ID" value="MBP2416433.1"/>
    <property type="molecule type" value="Genomic_DNA"/>
</dbReference>
<gene>
    <name evidence="8" type="ORF">JOF54_001355</name>
</gene>
<dbReference type="PROSITE" id="PS51892">
    <property type="entry name" value="SUBTILASE"/>
    <property type="match status" value="1"/>
</dbReference>
<dbReference type="InterPro" id="IPR050131">
    <property type="entry name" value="Peptidase_S8_subtilisin-like"/>
</dbReference>
<dbReference type="InterPro" id="IPR000209">
    <property type="entry name" value="Peptidase_S8/S53_dom"/>
</dbReference>
<feature type="region of interest" description="Disordered" evidence="6">
    <location>
        <begin position="1"/>
        <end position="61"/>
    </location>
</feature>
<feature type="active site" description="Charge relay system" evidence="5">
    <location>
        <position position="521"/>
    </location>
</feature>
<keyword evidence="9" id="KW-1185">Reference proteome</keyword>
<feature type="region of interest" description="Disordered" evidence="6">
    <location>
        <begin position="566"/>
        <end position="609"/>
    </location>
</feature>
<dbReference type="InterPro" id="IPR036852">
    <property type="entry name" value="Peptidase_S8/S53_dom_sf"/>
</dbReference>
<evidence type="ECO:0000256" key="3">
    <source>
        <dbReference type="ARBA" id="ARBA00022801"/>
    </source>
</evidence>
<feature type="domain" description="Peptidase S8/S53" evidence="7">
    <location>
        <begin position="254"/>
        <end position="545"/>
    </location>
</feature>
<name>A0ABS4Z5W3_9ACTN</name>
<evidence type="ECO:0000313" key="8">
    <source>
        <dbReference type="EMBL" id="MBP2416433.1"/>
    </source>
</evidence>
<feature type="active site" description="Charge relay system" evidence="5">
    <location>
        <position position="290"/>
    </location>
</feature>
<evidence type="ECO:0000259" key="7">
    <source>
        <dbReference type="Pfam" id="PF00082"/>
    </source>
</evidence>
<feature type="active site" description="Charge relay system" evidence="5">
    <location>
        <position position="315"/>
    </location>
</feature>
<dbReference type="Gene3D" id="3.40.50.200">
    <property type="entry name" value="Peptidase S8/S53 domain"/>
    <property type="match status" value="1"/>
</dbReference>
<proteinExistence type="inferred from homology"/>
<evidence type="ECO:0000313" key="9">
    <source>
        <dbReference type="Proteomes" id="UP000758168"/>
    </source>
</evidence>
<dbReference type="Proteomes" id="UP000758168">
    <property type="component" value="Unassembled WGS sequence"/>
</dbReference>
<keyword evidence="2 5" id="KW-0645">Protease</keyword>
<accession>A0ABS4Z5W3</accession>
<evidence type="ECO:0000256" key="5">
    <source>
        <dbReference type="PROSITE-ProRule" id="PRU01240"/>
    </source>
</evidence>
<keyword evidence="3 5" id="KW-0378">Hydrolase</keyword>
<sequence>MTSDPRASATPGQRAPLTGFGPVDTSGMDTSPQRGAPPADLLQRHDGRTLDPSTAVRAGGQPLQSTVYRGSRLLVRPTAHEDAVLARLTEVAGTRFGLDVVVDPLDVRLRDLARAAGIGPEEPQPLVLRVELRARYDDGPVGPPDAWPVLQAFRHSYPADSVEGASVQLDHVVTPHGEDGVTANPYWKVPSASGNPYWKVPGTSGQPYWKVPGGTDAAGGLAEYAAPGHGGRTPVAWLGPEPVLSPLPAGRRRPVVAVLDTGIGRHYWLPEGEVVDRAPTVEGLRIGLTDASTAPEDPSVRSNTLVGEVDPSAGHGTFIAGLVRQKCPDARLLAVRVVQGDGVVAEADLLEALGMLWLRQALALRRGRPEELVDVVSMSLGYYHETPADAAFDPLLLAPVRALGRLGVAVVVSAGNDATLRPMYPAAFSPHPGGLVPAPLADEVPVVAVGATNPDRTVALFSNEGPWVHAHRPGAALVSTLPAFDGSRSPTLERRPLGMAPRATIDPDDFSAGFGVWSGTSFSAPVLVGEIAQHLHASGALRADDVDPAAAVARAWAAVTARVPSLVRPGTTGPDTTGHDGQDGQDGQDGAGTTGTTDGEHTDGTWVGR</sequence>
<dbReference type="PANTHER" id="PTHR43806">
    <property type="entry name" value="PEPTIDASE S8"/>
    <property type="match status" value="1"/>
</dbReference>
<comment type="caution">
    <text evidence="8">The sequence shown here is derived from an EMBL/GenBank/DDBJ whole genome shotgun (WGS) entry which is preliminary data.</text>
</comment>
<evidence type="ECO:0000256" key="2">
    <source>
        <dbReference type="ARBA" id="ARBA00022670"/>
    </source>
</evidence>
<protein>
    <recommendedName>
        <fullName evidence="7">Peptidase S8/S53 domain-containing protein</fullName>
    </recommendedName>
</protein>
<dbReference type="PANTHER" id="PTHR43806:SF11">
    <property type="entry name" value="CEREVISIN-RELATED"/>
    <property type="match status" value="1"/>
</dbReference>
<comment type="similarity">
    <text evidence="1 5">Belongs to the peptidase S8 family.</text>
</comment>
<keyword evidence="4 5" id="KW-0720">Serine protease</keyword>
<reference evidence="8 9" key="1">
    <citation type="submission" date="2021-03" db="EMBL/GenBank/DDBJ databases">
        <title>Sequencing the genomes of 1000 actinobacteria strains.</title>
        <authorList>
            <person name="Klenk H.-P."/>
        </authorList>
    </citation>
    <scope>NUCLEOTIDE SEQUENCE [LARGE SCALE GENOMIC DNA]</scope>
    <source>
        <strain evidence="8 9">DSM 12936</strain>
    </source>
</reference>
<dbReference type="CDD" id="cd00306">
    <property type="entry name" value="Peptidases_S8_S53"/>
    <property type="match status" value="1"/>
</dbReference>
<evidence type="ECO:0000256" key="4">
    <source>
        <dbReference type="ARBA" id="ARBA00022825"/>
    </source>
</evidence>
<dbReference type="RefSeq" id="WP_210054144.1">
    <property type="nucleotide sequence ID" value="NZ_BAAAMH010000012.1"/>
</dbReference>